<evidence type="ECO:0000313" key="3">
    <source>
        <dbReference type="Proteomes" id="UP000572817"/>
    </source>
</evidence>
<protein>
    <recommendedName>
        <fullName evidence="4">RRM domain-containing protein</fullName>
    </recommendedName>
</protein>
<sequence>MDLPFANATAYGDRIAISQDDFRLLLLHAHRAVPHDPPDPSLMRIAASEYEFLKRNFGEYLNLRKNLLEDGVTPDTLEMYIQPRLGSTYGPSHNFTQYGNSGASSSYVTTDQSSKYSDVSASARVGEFSQQPIVGSTFHGFMTSASAADCTPAVAKDLAASHNPEAYPFRMHGQLDLEQYRFSEPANGKFDEDQSPLETAHPPREDQRSLHIIGVSPDTTLNEILEHVKGGMVLDIFRWNDRTACLSFFRGTDAQAYWAYARRHDVYIKNKRVEVDWADRQFYPNTATYKRIINNGATRILRLCNAANQLNEQTVRDDMEHIHNLVILKVKMEGHDLIVHTNSIQGCGFARTCMMSRMPYRLLKLDFVPDKCAEPLPNRTRSQLFDAVRPTSQHQLKPQSSANLYDILKSEDSEDDEEYGNLQRSRRRDSALSDSSSDICRPRSTDSDAISCC</sequence>
<comment type="caution">
    <text evidence="2">The sequence shown here is derived from an EMBL/GenBank/DDBJ whole genome shotgun (WGS) entry which is preliminary data.</text>
</comment>
<gene>
    <name evidence="2" type="ORF">GTA08_BOTSDO05812</name>
</gene>
<accession>A0A8H4IUX6</accession>
<dbReference type="SUPFAM" id="SSF54928">
    <property type="entry name" value="RNA-binding domain, RBD"/>
    <property type="match status" value="1"/>
</dbReference>
<feature type="region of interest" description="Disordered" evidence="1">
    <location>
        <begin position="186"/>
        <end position="208"/>
    </location>
</feature>
<dbReference type="InterPro" id="IPR035979">
    <property type="entry name" value="RBD_domain_sf"/>
</dbReference>
<feature type="region of interest" description="Disordered" evidence="1">
    <location>
        <begin position="412"/>
        <end position="453"/>
    </location>
</feature>
<dbReference type="GO" id="GO:0003676">
    <property type="term" value="F:nucleic acid binding"/>
    <property type="evidence" value="ECO:0007669"/>
    <property type="project" value="InterPro"/>
</dbReference>
<evidence type="ECO:0000313" key="2">
    <source>
        <dbReference type="EMBL" id="KAF4306799.1"/>
    </source>
</evidence>
<dbReference type="EMBL" id="WWBZ02000033">
    <property type="protein sequence ID" value="KAF4306799.1"/>
    <property type="molecule type" value="Genomic_DNA"/>
</dbReference>
<reference evidence="2" key="1">
    <citation type="submission" date="2020-04" db="EMBL/GenBank/DDBJ databases">
        <title>Genome Assembly and Annotation of Botryosphaeria dothidea sdau 11-99, a Latent Pathogen of Apple Fruit Ring Rot in China.</title>
        <authorList>
            <person name="Yu C."/>
            <person name="Diao Y."/>
            <person name="Lu Q."/>
            <person name="Zhao J."/>
            <person name="Cui S."/>
            <person name="Peng C."/>
            <person name="He B."/>
            <person name="Liu H."/>
        </authorList>
    </citation>
    <scope>NUCLEOTIDE SEQUENCE [LARGE SCALE GENOMIC DNA]</scope>
    <source>
        <strain evidence="2">Sdau11-99</strain>
    </source>
</reference>
<evidence type="ECO:0008006" key="4">
    <source>
        <dbReference type="Google" id="ProtNLM"/>
    </source>
</evidence>
<name>A0A8H4IUX6_9PEZI</name>
<keyword evidence="3" id="KW-1185">Reference proteome</keyword>
<proteinExistence type="predicted"/>
<evidence type="ECO:0000256" key="1">
    <source>
        <dbReference type="SAM" id="MobiDB-lite"/>
    </source>
</evidence>
<organism evidence="2 3">
    <name type="scientific">Botryosphaeria dothidea</name>
    <dbReference type="NCBI Taxonomy" id="55169"/>
    <lineage>
        <taxon>Eukaryota</taxon>
        <taxon>Fungi</taxon>
        <taxon>Dikarya</taxon>
        <taxon>Ascomycota</taxon>
        <taxon>Pezizomycotina</taxon>
        <taxon>Dothideomycetes</taxon>
        <taxon>Dothideomycetes incertae sedis</taxon>
        <taxon>Botryosphaeriales</taxon>
        <taxon>Botryosphaeriaceae</taxon>
        <taxon>Botryosphaeria</taxon>
    </lineage>
</organism>
<dbReference type="Proteomes" id="UP000572817">
    <property type="component" value="Unassembled WGS sequence"/>
</dbReference>
<dbReference type="CDD" id="cd12261">
    <property type="entry name" value="RRM1_3_MRN1"/>
    <property type="match status" value="1"/>
</dbReference>
<dbReference type="OrthoDB" id="2935572at2759"/>
<dbReference type="AlphaFoldDB" id="A0A8H4IUX6"/>